<feature type="domain" description="PepSY" evidence="2">
    <location>
        <begin position="42"/>
        <end position="97"/>
    </location>
</feature>
<reference evidence="3 4" key="1">
    <citation type="submission" date="2023-01" db="EMBL/GenBank/DDBJ databases">
        <authorList>
            <person name="Yoon J.-W."/>
        </authorList>
    </citation>
    <scope>NUCLEOTIDE SEQUENCE [LARGE SCALE GENOMIC DNA]</scope>
    <source>
        <strain evidence="3 4">KMU-50</strain>
    </source>
</reference>
<proteinExistence type="predicted"/>
<sequence>MSRPSIPRGDCQVPAGADHLTISRRDYQRAQTAIRRGEARPLDEIVKLTRKSHPGQPVSVGFSTSGPEPIYQIQIVTRSGTVISVTVAARSGRILKARTC</sequence>
<accession>A0ABT4W6M6</accession>
<evidence type="ECO:0000313" key="3">
    <source>
        <dbReference type="EMBL" id="MDA5095567.1"/>
    </source>
</evidence>
<dbReference type="InterPro" id="IPR025711">
    <property type="entry name" value="PepSY"/>
</dbReference>
<name>A0ABT4W6M6_9RHOB</name>
<comment type="caution">
    <text evidence="3">The sequence shown here is derived from an EMBL/GenBank/DDBJ whole genome shotgun (WGS) entry which is preliminary data.</text>
</comment>
<dbReference type="RefSeq" id="WP_271055279.1">
    <property type="nucleotide sequence ID" value="NZ_JAQIIO010000012.1"/>
</dbReference>
<evidence type="ECO:0000256" key="1">
    <source>
        <dbReference type="SAM" id="MobiDB-lite"/>
    </source>
</evidence>
<feature type="region of interest" description="Disordered" evidence="1">
    <location>
        <begin position="1"/>
        <end position="22"/>
    </location>
</feature>
<dbReference type="Proteomes" id="UP001528040">
    <property type="component" value="Unassembled WGS sequence"/>
</dbReference>
<dbReference type="EMBL" id="JAQIIO010000012">
    <property type="protein sequence ID" value="MDA5095567.1"/>
    <property type="molecule type" value="Genomic_DNA"/>
</dbReference>
<evidence type="ECO:0000313" key="4">
    <source>
        <dbReference type="Proteomes" id="UP001528040"/>
    </source>
</evidence>
<gene>
    <name evidence="3" type="ORF">O2N63_15870</name>
</gene>
<keyword evidence="4" id="KW-1185">Reference proteome</keyword>
<protein>
    <recommendedName>
        <fullName evidence="2">PepSY domain-containing protein</fullName>
    </recommendedName>
</protein>
<dbReference type="Pfam" id="PF03413">
    <property type="entry name" value="PepSY"/>
    <property type="match status" value="1"/>
</dbReference>
<evidence type="ECO:0000259" key="2">
    <source>
        <dbReference type="Pfam" id="PF03413"/>
    </source>
</evidence>
<organism evidence="3 4">
    <name type="scientific">Aliiroseovarius salicola</name>
    <dbReference type="NCBI Taxonomy" id="3009082"/>
    <lineage>
        <taxon>Bacteria</taxon>
        <taxon>Pseudomonadati</taxon>
        <taxon>Pseudomonadota</taxon>
        <taxon>Alphaproteobacteria</taxon>
        <taxon>Rhodobacterales</taxon>
        <taxon>Paracoccaceae</taxon>
        <taxon>Aliiroseovarius</taxon>
    </lineage>
</organism>